<keyword evidence="6" id="KW-1185">Reference proteome</keyword>
<dbReference type="EMBL" id="JAANNP010000020">
    <property type="protein sequence ID" value="NHC15214.1"/>
    <property type="molecule type" value="Genomic_DNA"/>
</dbReference>
<protein>
    <submittedName>
        <fullName evidence="5">Helix-turn-helix transcriptional regulator</fullName>
    </submittedName>
</protein>
<dbReference type="InterPro" id="IPR050204">
    <property type="entry name" value="AraC_XylS_family_regulators"/>
</dbReference>
<dbReference type="Pfam" id="PF12833">
    <property type="entry name" value="HTH_18"/>
    <property type="match status" value="1"/>
</dbReference>
<dbReference type="SUPFAM" id="SSF46689">
    <property type="entry name" value="Homeodomain-like"/>
    <property type="match status" value="2"/>
</dbReference>
<dbReference type="Gene3D" id="1.10.10.60">
    <property type="entry name" value="Homeodomain-like"/>
    <property type="match status" value="2"/>
</dbReference>
<evidence type="ECO:0000256" key="2">
    <source>
        <dbReference type="ARBA" id="ARBA00023125"/>
    </source>
</evidence>
<proteinExistence type="predicted"/>
<evidence type="ECO:0000259" key="4">
    <source>
        <dbReference type="PROSITE" id="PS01124"/>
    </source>
</evidence>
<comment type="caution">
    <text evidence="5">The sequence shown here is derived from an EMBL/GenBank/DDBJ whole genome shotgun (WGS) entry which is preliminary data.</text>
</comment>
<feature type="domain" description="HTH araC/xylS-type" evidence="4">
    <location>
        <begin position="24"/>
        <end position="122"/>
    </location>
</feature>
<keyword evidence="3" id="KW-0804">Transcription</keyword>
<evidence type="ECO:0000256" key="1">
    <source>
        <dbReference type="ARBA" id="ARBA00023015"/>
    </source>
</evidence>
<dbReference type="InterPro" id="IPR009057">
    <property type="entry name" value="Homeodomain-like_sf"/>
</dbReference>
<sequence length="155" mass="17265">MPRVTTRPATPQRRDRLDDLVLLRRVRDRIDRDYAQPLDVEALARGVHMSAGHLSRQFRLAYGESPYSYLMTRRIERAMALLRRGDLSVTEVCFAVGCSSLGTFSTRFTELVGVPPSVYRAAGAGTTEGMPACIAKQVTRPVRNREAPAPQPHLA</sequence>
<evidence type="ECO:0000256" key="3">
    <source>
        <dbReference type="ARBA" id="ARBA00023163"/>
    </source>
</evidence>
<dbReference type="RefSeq" id="WP_166283467.1">
    <property type="nucleotide sequence ID" value="NZ_JAANNP010000020.1"/>
</dbReference>
<dbReference type="SMART" id="SM00342">
    <property type="entry name" value="HTH_ARAC"/>
    <property type="match status" value="1"/>
</dbReference>
<reference evidence="5 6" key="1">
    <citation type="submission" date="2020-03" db="EMBL/GenBank/DDBJ databases">
        <title>Two novel Motilibacter sp.</title>
        <authorList>
            <person name="Liu S."/>
        </authorList>
    </citation>
    <scope>NUCLEOTIDE SEQUENCE [LARGE SCALE GENOMIC DNA]</scope>
    <source>
        <strain evidence="5 6">E257</strain>
    </source>
</reference>
<dbReference type="PANTHER" id="PTHR46796">
    <property type="entry name" value="HTH-TYPE TRANSCRIPTIONAL ACTIVATOR RHAS-RELATED"/>
    <property type="match status" value="1"/>
</dbReference>
<dbReference type="Proteomes" id="UP000800981">
    <property type="component" value="Unassembled WGS sequence"/>
</dbReference>
<keyword evidence="2" id="KW-0238">DNA-binding</keyword>
<name>A0ABX0GWC6_9ACTN</name>
<evidence type="ECO:0000313" key="5">
    <source>
        <dbReference type="EMBL" id="NHC15214.1"/>
    </source>
</evidence>
<organism evidence="5 6">
    <name type="scientific">Motilibacter deserti</name>
    <dbReference type="NCBI Taxonomy" id="2714956"/>
    <lineage>
        <taxon>Bacteria</taxon>
        <taxon>Bacillati</taxon>
        <taxon>Actinomycetota</taxon>
        <taxon>Actinomycetes</taxon>
        <taxon>Motilibacterales</taxon>
        <taxon>Motilibacteraceae</taxon>
        <taxon>Motilibacter</taxon>
    </lineage>
</organism>
<keyword evidence="1" id="KW-0805">Transcription regulation</keyword>
<gene>
    <name evidence="5" type="ORF">G9H71_15630</name>
</gene>
<accession>A0ABX0GWC6</accession>
<evidence type="ECO:0000313" key="6">
    <source>
        <dbReference type="Proteomes" id="UP000800981"/>
    </source>
</evidence>
<dbReference type="InterPro" id="IPR018060">
    <property type="entry name" value="HTH_AraC"/>
</dbReference>
<dbReference type="PROSITE" id="PS01124">
    <property type="entry name" value="HTH_ARAC_FAMILY_2"/>
    <property type="match status" value="1"/>
</dbReference>